<reference evidence="2" key="1">
    <citation type="submission" date="2007-08" db="EMBL/GenBank/DDBJ databases">
        <title>Annotation of Burkholderia pseudomallei 1710a.</title>
        <authorList>
            <person name="Harkins D.M."/>
            <person name="DeShazer D."/>
            <person name="Woods D.E."/>
            <person name="Brinkac L.M."/>
            <person name="Brown K.A."/>
            <person name="Hung G.C."/>
            <person name="Tuanyok A."/>
            <person name="Zhang B."/>
            <person name="Nierman W.C."/>
        </authorList>
    </citation>
    <scope>NUCLEOTIDE SEQUENCE [LARGE SCALE GENOMIC DNA]</scope>
    <source>
        <strain evidence="2">1710a</strain>
    </source>
</reference>
<accession>A0A0E1W4G0</accession>
<dbReference type="AlphaFoldDB" id="A0A0E1W4G0"/>
<name>A0A0E1W4G0_BURPE</name>
<dbReference type="RefSeq" id="WP_004528701.1">
    <property type="nucleotide sequence ID" value="NZ_CM000833.1"/>
</dbReference>
<proteinExistence type="predicted"/>
<evidence type="ECO:0000313" key="1">
    <source>
        <dbReference type="EMBL" id="EET04552.1"/>
    </source>
</evidence>
<dbReference type="Proteomes" id="UP000001812">
    <property type="component" value="Chromosome II"/>
</dbReference>
<dbReference type="EMBL" id="CM000833">
    <property type="protein sequence ID" value="EET04552.1"/>
    <property type="molecule type" value="Genomic_DNA"/>
</dbReference>
<reference evidence="1 2" key="2">
    <citation type="submission" date="2009-05" db="EMBL/GenBank/DDBJ databases">
        <authorList>
            <person name="Harkins D.M."/>
            <person name="DeShazer D."/>
            <person name="Woods D.E."/>
            <person name="Brinkac L.M."/>
            <person name="Brown K.A."/>
            <person name="Hung G.C."/>
            <person name="Tuanyok A."/>
            <person name="Zhang B."/>
            <person name="Nierman W.C."/>
        </authorList>
    </citation>
    <scope>NUCLEOTIDE SEQUENCE [LARGE SCALE GENOMIC DNA]</scope>
    <source>
        <strain evidence="1 2">1710a</strain>
    </source>
</reference>
<organism evidence="1 2">
    <name type="scientific">Burkholderia pseudomallei 1710a</name>
    <dbReference type="NCBI Taxonomy" id="320371"/>
    <lineage>
        <taxon>Bacteria</taxon>
        <taxon>Pseudomonadati</taxon>
        <taxon>Pseudomonadota</taxon>
        <taxon>Betaproteobacteria</taxon>
        <taxon>Burkholderiales</taxon>
        <taxon>Burkholderiaceae</taxon>
        <taxon>Burkholderia</taxon>
        <taxon>pseudomallei group</taxon>
    </lineage>
</organism>
<dbReference type="SMR" id="A0A0E1W4G0"/>
<protein>
    <submittedName>
        <fullName evidence="1">Gp68</fullName>
    </submittedName>
</protein>
<gene>
    <name evidence="1" type="ORF">BURPS1710A_A1132</name>
</gene>
<dbReference type="Gene3D" id="3.40.630.30">
    <property type="match status" value="1"/>
</dbReference>
<dbReference type="SUPFAM" id="SSF55729">
    <property type="entry name" value="Acyl-CoA N-acyltransferases (Nat)"/>
    <property type="match status" value="1"/>
</dbReference>
<sequence>MRRVLLDRSDEVMRFVADRTGESRYDDYATIGLERDGRIVAGVVYQGHGGPNVLMHFALDGSRHLATPAFVCAVFTYPFKVLRCNRVTGLVRTDNHEAQRLDEHLGFVREGVMRAGASDGTDFILYGMLKAECRFLSGKYVEALRVELAGSIDGVLASVHS</sequence>
<evidence type="ECO:0000313" key="2">
    <source>
        <dbReference type="Proteomes" id="UP000001812"/>
    </source>
</evidence>
<dbReference type="HOGENOM" id="CLU_145890_0_0_4"/>
<dbReference type="GeneID" id="93063564"/>
<dbReference type="InterPro" id="IPR016181">
    <property type="entry name" value="Acyl_CoA_acyltransferase"/>
</dbReference>